<dbReference type="STRING" id="1107311.Q767_01410"/>
<sequence length="184" mass="21344">MKSIDKYLFQALDNYPYSLEETVESLDYALSYDAKNTMALCLYGRVYSEQLLRYEEAKGYFEQAIAVDIHALEVYPHYIQTLLVNEDFEEAEKLITFALTIKGINKAEVLLKTVLLLERKGEIKKALKTLKEVKLLSFTNDNSYEMEEIEKRLKAKKELLAPKKKAKNKKGNDSKSKKKESKKK</sequence>
<keyword evidence="3" id="KW-1185">Reference proteome</keyword>
<organism evidence="2 3">
    <name type="scientific">Flavobacterium enshiense DK69</name>
    <dbReference type="NCBI Taxonomy" id="1107311"/>
    <lineage>
        <taxon>Bacteria</taxon>
        <taxon>Pseudomonadati</taxon>
        <taxon>Bacteroidota</taxon>
        <taxon>Flavobacteriia</taxon>
        <taxon>Flavobacteriales</taxon>
        <taxon>Flavobacteriaceae</taxon>
        <taxon>Flavobacterium</taxon>
    </lineage>
</organism>
<dbReference type="PATRIC" id="fig|1107311.5.peg.283"/>
<comment type="caution">
    <text evidence="2">The sequence shown here is derived from an EMBL/GenBank/DDBJ whole genome shotgun (WGS) entry which is preliminary data.</text>
</comment>
<dbReference type="InterPro" id="IPR011990">
    <property type="entry name" value="TPR-like_helical_dom_sf"/>
</dbReference>
<dbReference type="eggNOG" id="COG0457">
    <property type="taxonomic scope" value="Bacteria"/>
</dbReference>
<evidence type="ECO:0000313" key="3">
    <source>
        <dbReference type="Proteomes" id="UP000030149"/>
    </source>
</evidence>
<dbReference type="EMBL" id="JRLZ01000001">
    <property type="protein sequence ID" value="KGO97290.1"/>
    <property type="molecule type" value="Genomic_DNA"/>
</dbReference>
<gene>
    <name evidence="2" type="ORF">Q767_01410</name>
</gene>
<feature type="region of interest" description="Disordered" evidence="1">
    <location>
        <begin position="158"/>
        <end position="184"/>
    </location>
</feature>
<dbReference type="AlphaFoldDB" id="A0A0A2NA18"/>
<protein>
    <submittedName>
        <fullName evidence="2">Uncharacterized protein</fullName>
    </submittedName>
</protein>
<dbReference type="Gene3D" id="1.25.40.10">
    <property type="entry name" value="Tetratricopeptide repeat domain"/>
    <property type="match status" value="1"/>
</dbReference>
<dbReference type="SUPFAM" id="SSF48452">
    <property type="entry name" value="TPR-like"/>
    <property type="match status" value="1"/>
</dbReference>
<proteinExistence type="predicted"/>
<dbReference type="OrthoDB" id="1122255at2"/>
<reference evidence="3" key="1">
    <citation type="submission" date="2013-09" db="EMBL/GenBank/DDBJ databases">
        <authorList>
            <person name="Zeng Z."/>
            <person name="Chen C."/>
        </authorList>
    </citation>
    <scope>NUCLEOTIDE SEQUENCE [LARGE SCALE GENOMIC DNA]</scope>
    <source>
        <strain evidence="3">DK69</strain>
    </source>
</reference>
<dbReference type="Proteomes" id="UP000030149">
    <property type="component" value="Unassembled WGS sequence"/>
</dbReference>
<evidence type="ECO:0000256" key="1">
    <source>
        <dbReference type="SAM" id="MobiDB-lite"/>
    </source>
</evidence>
<name>A0A0A2NA18_9FLAO</name>
<evidence type="ECO:0000313" key="2">
    <source>
        <dbReference type="EMBL" id="KGO97290.1"/>
    </source>
</evidence>
<accession>A0A0A2NA18</accession>
<reference evidence="2 3" key="2">
    <citation type="journal article" date="2015" name="Stand. Genomic Sci.">
        <title>High quality draft genomic sequence of Flavobacterium enshiense DK69(T) and comparison among Flavobacterium genomes.</title>
        <authorList>
            <person name="Zeng Z."/>
            <person name="Chen C."/>
            <person name="Du H."/>
            <person name="Wang G."/>
            <person name="Li M."/>
        </authorList>
    </citation>
    <scope>NUCLEOTIDE SEQUENCE [LARGE SCALE GENOMIC DNA]</scope>
    <source>
        <strain evidence="2 3">DK69</strain>
    </source>
</reference>
<dbReference type="RefSeq" id="WP_035629661.1">
    <property type="nucleotide sequence ID" value="NZ_AVCS01000015.1"/>
</dbReference>